<dbReference type="PANTHER" id="PTHR11422">
    <property type="entry name" value="T-CELL SURFACE GLYCOPROTEIN CD4"/>
    <property type="match status" value="1"/>
</dbReference>
<evidence type="ECO:0008006" key="4">
    <source>
        <dbReference type="Google" id="ProtNLM"/>
    </source>
</evidence>
<name>A0A665TA33_ECHNA</name>
<dbReference type="AlphaFoldDB" id="A0A665TA33"/>
<dbReference type="InterPro" id="IPR036179">
    <property type="entry name" value="Ig-like_dom_sf"/>
</dbReference>
<dbReference type="GO" id="GO:0035723">
    <property type="term" value="P:interleukin-15-mediated signaling pathway"/>
    <property type="evidence" value="ECO:0007669"/>
    <property type="project" value="TreeGrafter"/>
</dbReference>
<dbReference type="PANTHER" id="PTHR11422:SF5">
    <property type="entry name" value="DIVERSE IMMUNOGLOBULIN DOMAIN-CONTAINING PROTEIN 1.1 ISOFORM X1-RELATED"/>
    <property type="match status" value="1"/>
</dbReference>
<accession>A0A665TA33</accession>
<evidence type="ECO:0000313" key="3">
    <source>
        <dbReference type="Proteomes" id="UP000472264"/>
    </source>
</evidence>
<dbReference type="Proteomes" id="UP000472264">
    <property type="component" value="Chromosome 13"/>
</dbReference>
<sequence length="244" mass="27376">MASPDCSLITWTFYKGGQVRYTKEVIGGQVRADSDKSGRISITSNCSVYLIDLRAEDAGSYVCLKHGSPMTDVYLSLLAIFALSNVNDLQLGGNLILRCSLFTFYDAGSCQSYSNVFELSWVTENGTPLPNKSRYELNSQTRCNITLITKLQMDDNNRKWRCQMKTTQIKETVFQDFKSAFLFENPSTPFIPSPNMDCPVQLPISRIMLCLALPVMLIIMGGFTWRGRRKKETSAAGIGLQEVR</sequence>
<dbReference type="GO" id="GO:0042289">
    <property type="term" value="F:MHC class II protein binding"/>
    <property type="evidence" value="ECO:0007669"/>
    <property type="project" value="TreeGrafter"/>
</dbReference>
<evidence type="ECO:0000313" key="2">
    <source>
        <dbReference type="Ensembl" id="ENSENLP00000003698.1"/>
    </source>
</evidence>
<organism evidence="2 3">
    <name type="scientific">Echeneis naucrates</name>
    <name type="common">Live sharksucker</name>
    <dbReference type="NCBI Taxonomy" id="173247"/>
    <lineage>
        <taxon>Eukaryota</taxon>
        <taxon>Metazoa</taxon>
        <taxon>Chordata</taxon>
        <taxon>Craniata</taxon>
        <taxon>Vertebrata</taxon>
        <taxon>Euteleostomi</taxon>
        <taxon>Actinopterygii</taxon>
        <taxon>Neopterygii</taxon>
        <taxon>Teleostei</taxon>
        <taxon>Neoteleostei</taxon>
        <taxon>Acanthomorphata</taxon>
        <taxon>Carangaria</taxon>
        <taxon>Carangiformes</taxon>
        <taxon>Echeneidae</taxon>
        <taxon>Echeneis</taxon>
    </lineage>
</organism>
<feature type="transmembrane region" description="Helical" evidence="1">
    <location>
        <begin position="204"/>
        <end position="225"/>
    </location>
</feature>
<keyword evidence="1" id="KW-1133">Transmembrane helix</keyword>
<reference evidence="2" key="3">
    <citation type="submission" date="2025-09" db="UniProtKB">
        <authorList>
            <consortium name="Ensembl"/>
        </authorList>
    </citation>
    <scope>IDENTIFICATION</scope>
</reference>
<proteinExistence type="predicted"/>
<dbReference type="GO" id="GO:0009897">
    <property type="term" value="C:external side of plasma membrane"/>
    <property type="evidence" value="ECO:0007669"/>
    <property type="project" value="TreeGrafter"/>
</dbReference>
<protein>
    <recommendedName>
        <fullName evidence="4">Ig-like domain-containing protein</fullName>
    </recommendedName>
</protein>
<reference evidence="2" key="2">
    <citation type="submission" date="2025-08" db="UniProtKB">
        <authorList>
            <consortium name="Ensembl"/>
        </authorList>
    </citation>
    <scope>IDENTIFICATION</scope>
</reference>
<dbReference type="InParanoid" id="A0A665TA33"/>
<dbReference type="GO" id="GO:0042110">
    <property type="term" value="P:T cell activation"/>
    <property type="evidence" value="ECO:0007669"/>
    <property type="project" value="TreeGrafter"/>
</dbReference>
<dbReference type="Ensembl" id="ENSENLT00000003902.1">
    <property type="protein sequence ID" value="ENSENLP00000003698.1"/>
    <property type="gene ID" value="ENSENLG00000001808.1"/>
</dbReference>
<keyword evidence="1" id="KW-0472">Membrane</keyword>
<gene>
    <name evidence="2" type="primary">LOC115053275</name>
</gene>
<dbReference type="GO" id="GO:0070374">
    <property type="term" value="P:positive regulation of ERK1 and ERK2 cascade"/>
    <property type="evidence" value="ECO:0007669"/>
    <property type="project" value="TreeGrafter"/>
</dbReference>
<dbReference type="GO" id="GO:0045121">
    <property type="term" value="C:membrane raft"/>
    <property type="evidence" value="ECO:0007669"/>
    <property type="project" value="TreeGrafter"/>
</dbReference>
<dbReference type="Gene3D" id="2.60.40.10">
    <property type="entry name" value="Immunoglobulins"/>
    <property type="match status" value="1"/>
</dbReference>
<dbReference type="GO" id="GO:1990782">
    <property type="term" value="F:protein tyrosine kinase binding"/>
    <property type="evidence" value="ECO:0007669"/>
    <property type="project" value="TreeGrafter"/>
</dbReference>
<dbReference type="SUPFAM" id="SSF48726">
    <property type="entry name" value="Immunoglobulin"/>
    <property type="match status" value="1"/>
</dbReference>
<reference evidence="2" key="1">
    <citation type="submission" date="2021-04" db="EMBL/GenBank/DDBJ databases">
        <authorList>
            <consortium name="Wellcome Sanger Institute Data Sharing"/>
        </authorList>
    </citation>
    <scope>NUCLEOTIDE SEQUENCE [LARGE SCALE GENOMIC DNA]</scope>
</reference>
<evidence type="ECO:0000256" key="1">
    <source>
        <dbReference type="SAM" id="Phobius"/>
    </source>
</evidence>
<keyword evidence="1" id="KW-0812">Transmembrane</keyword>
<keyword evidence="3" id="KW-1185">Reference proteome</keyword>
<dbReference type="InterPro" id="IPR013783">
    <property type="entry name" value="Ig-like_fold"/>
</dbReference>
<dbReference type="OMA" id="NNRRWRC"/>